<accession>A0A7W2D6Z7</accession>
<organism evidence="1 2">
    <name type="scientific">Streptomyces himalayensis subsp. aureolus</name>
    <dbReference type="NCBI Taxonomy" id="2758039"/>
    <lineage>
        <taxon>Bacteria</taxon>
        <taxon>Bacillati</taxon>
        <taxon>Actinomycetota</taxon>
        <taxon>Actinomycetes</taxon>
        <taxon>Kitasatosporales</taxon>
        <taxon>Streptomycetaceae</taxon>
        <taxon>Streptomyces</taxon>
        <taxon>Streptomyces himalayensis</taxon>
    </lineage>
</organism>
<sequence length="82" mass="9286">MATSTRTARHTLRDRATGRFVKAFHLHYETDERAFDHTLPARGIERIGAVAMEAANRGTVWNIKVTDKDGTDVTFDFACFQD</sequence>
<name>A0A7W2D6Z7_9ACTN</name>
<reference evidence="1 2" key="1">
    <citation type="submission" date="2020-07" db="EMBL/GenBank/DDBJ databases">
        <title>Streptomyces isolated from Indian soil.</title>
        <authorList>
            <person name="Mandal S."/>
            <person name="Maiti P.K."/>
        </authorList>
    </citation>
    <scope>NUCLEOTIDE SEQUENCE [LARGE SCALE GENOMIC DNA]</scope>
    <source>
        <strain evidence="1 2">PSKA54</strain>
    </source>
</reference>
<dbReference type="AlphaFoldDB" id="A0A7W2D6Z7"/>
<gene>
    <name evidence="1" type="ORF">H1V43_32190</name>
</gene>
<dbReference type="Proteomes" id="UP000586976">
    <property type="component" value="Unassembled WGS sequence"/>
</dbReference>
<keyword evidence="2" id="KW-1185">Reference proteome</keyword>
<dbReference type="RefSeq" id="WP_181867362.1">
    <property type="nucleotide sequence ID" value="NZ_JACEQY010000049.1"/>
</dbReference>
<evidence type="ECO:0000313" key="2">
    <source>
        <dbReference type="Proteomes" id="UP000586976"/>
    </source>
</evidence>
<comment type="caution">
    <text evidence="1">The sequence shown here is derived from an EMBL/GenBank/DDBJ whole genome shotgun (WGS) entry which is preliminary data.</text>
</comment>
<dbReference type="EMBL" id="JACEQY010000049">
    <property type="protein sequence ID" value="MBA4865925.1"/>
    <property type="molecule type" value="Genomic_DNA"/>
</dbReference>
<proteinExistence type="predicted"/>
<protein>
    <submittedName>
        <fullName evidence="1">Uncharacterized protein</fullName>
    </submittedName>
</protein>
<evidence type="ECO:0000313" key="1">
    <source>
        <dbReference type="EMBL" id="MBA4865925.1"/>
    </source>
</evidence>